<dbReference type="Proteomes" id="UP000478052">
    <property type="component" value="Unassembled WGS sequence"/>
</dbReference>
<dbReference type="OrthoDB" id="272985at2759"/>
<dbReference type="AlphaFoldDB" id="A0A6G0YXI1"/>
<organism evidence="1 2">
    <name type="scientific">Aphis craccivora</name>
    <name type="common">Cowpea aphid</name>
    <dbReference type="NCBI Taxonomy" id="307492"/>
    <lineage>
        <taxon>Eukaryota</taxon>
        <taxon>Metazoa</taxon>
        <taxon>Ecdysozoa</taxon>
        <taxon>Arthropoda</taxon>
        <taxon>Hexapoda</taxon>
        <taxon>Insecta</taxon>
        <taxon>Pterygota</taxon>
        <taxon>Neoptera</taxon>
        <taxon>Paraneoptera</taxon>
        <taxon>Hemiptera</taxon>
        <taxon>Sternorrhyncha</taxon>
        <taxon>Aphidomorpha</taxon>
        <taxon>Aphidoidea</taxon>
        <taxon>Aphididae</taxon>
        <taxon>Aphidini</taxon>
        <taxon>Aphis</taxon>
        <taxon>Aphis</taxon>
    </lineage>
</organism>
<proteinExistence type="predicted"/>
<sequence>MNQDEIVNYPTEFLKSLNLLCMSPHVLTLEFGFCTKVWKELGVDVLVVLNTFLNVTTTPDI</sequence>
<gene>
    <name evidence="1" type="ORF">FWK35_00008239</name>
</gene>
<protein>
    <submittedName>
        <fullName evidence="1">ATP-dependent DNA helicase</fullName>
    </submittedName>
</protein>
<evidence type="ECO:0000313" key="1">
    <source>
        <dbReference type="EMBL" id="KAF0762630.1"/>
    </source>
</evidence>
<keyword evidence="1" id="KW-0347">Helicase</keyword>
<evidence type="ECO:0000313" key="2">
    <source>
        <dbReference type="Proteomes" id="UP000478052"/>
    </source>
</evidence>
<keyword evidence="1" id="KW-0378">Hydrolase</keyword>
<keyword evidence="2" id="KW-1185">Reference proteome</keyword>
<dbReference type="EMBL" id="VUJU01002086">
    <property type="protein sequence ID" value="KAF0762630.1"/>
    <property type="molecule type" value="Genomic_DNA"/>
</dbReference>
<keyword evidence="1" id="KW-0067">ATP-binding</keyword>
<keyword evidence="1" id="KW-0547">Nucleotide-binding</keyword>
<accession>A0A6G0YXI1</accession>
<name>A0A6G0YXI1_APHCR</name>
<comment type="caution">
    <text evidence="1">The sequence shown here is derived from an EMBL/GenBank/DDBJ whole genome shotgun (WGS) entry which is preliminary data.</text>
</comment>
<reference evidence="1 2" key="1">
    <citation type="submission" date="2019-08" db="EMBL/GenBank/DDBJ databases">
        <title>Whole genome of Aphis craccivora.</title>
        <authorList>
            <person name="Voronova N.V."/>
            <person name="Shulinski R.S."/>
            <person name="Bandarenka Y.V."/>
            <person name="Zhorov D.G."/>
            <person name="Warner D."/>
        </authorList>
    </citation>
    <scope>NUCLEOTIDE SEQUENCE [LARGE SCALE GENOMIC DNA]</scope>
    <source>
        <strain evidence="1">180601</strain>
        <tissue evidence="1">Whole Body</tissue>
    </source>
</reference>
<dbReference type="GO" id="GO:0004386">
    <property type="term" value="F:helicase activity"/>
    <property type="evidence" value="ECO:0007669"/>
    <property type="project" value="UniProtKB-KW"/>
</dbReference>